<dbReference type="NCBIfam" id="TIGR00306">
    <property type="entry name" value="apgM"/>
    <property type="match status" value="1"/>
</dbReference>
<dbReference type="PANTHER" id="PTHR31209:SF4">
    <property type="entry name" value="2,3-BISPHOSPHOGLYCERATE-INDEPENDENT PHOSPHOGLYCERATE MUTASE"/>
    <property type="match status" value="1"/>
</dbReference>
<proteinExistence type="predicted"/>
<dbReference type="EMBL" id="JAHLQI010000005">
    <property type="protein sequence ID" value="MBU5490871.1"/>
    <property type="molecule type" value="Genomic_DNA"/>
</dbReference>
<dbReference type="InterPro" id="IPR004456">
    <property type="entry name" value="Pglycerate_mutase_ApgM"/>
</dbReference>
<protein>
    <submittedName>
        <fullName evidence="2">Cofactor-independent phosphoglycerate mutase</fullName>
        <ecNumber evidence="2">5.4.2.12</ecNumber>
    </submittedName>
</protein>
<accession>A0ABS6EUQ1</accession>
<reference evidence="2 3" key="1">
    <citation type="submission" date="2021-06" db="EMBL/GenBank/DDBJ databases">
        <authorList>
            <person name="Sun Q."/>
            <person name="Li D."/>
        </authorList>
    </citation>
    <scope>NUCLEOTIDE SEQUENCE [LARGE SCALE GENOMIC DNA]</scope>
    <source>
        <strain evidence="2 3">MSJd-7</strain>
    </source>
</reference>
<evidence type="ECO:0000259" key="1">
    <source>
        <dbReference type="Pfam" id="PF01676"/>
    </source>
</evidence>
<dbReference type="GO" id="GO:0004619">
    <property type="term" value="F:phosphoglycerate mutase activity"/>
    <property type="evidence" value="ECO:0007669"/>
    <property type="project" value="UniProtKB-EC"/>
</dbReference>
<dbReference type="Pfam" id="PF01676">
    <property type="entry name" value="Metalloenzyme"/>
    <property type="match status" value="1"/>
</dbReference>
<keyword evidence="2" id="KW-0413">Isomerase</keyword>
<dbReference type="RefSeq" id="WP_216470574.1">
    <property type="nucleotide sequence ID" value="NZ_JAHLQI010000005.1"/>
</dbReference>
<dbReference type="Proteomes" id="UP000783588">
    <property type="component" value="Unassembled WGS sequence"/>
</dbReference>
<evidence type="ECO:0000313" key="3">
    <source>
        <dbReference type="Proteomes" id="UP000783588"/>
    </source>
</evidence>
<dbReference type="EC" id="5.4.2.12" evidence="2"/>
<dbReference type="NCBIfam" id="NF003242">
    <property type="entry name" value="PRK04200.1"/>
    <property type="match status" value="1"/>
</dbReference>
<dbReference type="InterPro" id="IPR006124">
    <property type="entry name" value="Metalloenzyme"/>
</dbReference>
<sequence>MKYLIVLGDGMADEPLERLRGKTPLAAAHTPMLDALARKSEIGTVQTVPNGVPVGSDTANLSILGYPPERYYTGRAPLEALGLGVHMNKNDIVLRANLVTLRTEAAAFSQCVLLDHSANEISTDEAAILMDVIRGEFENSDISFHTGTGYRHLLCWHNGVLPVLAQPHDHLGEPIGAYLPQQPLLRELMYKSHVILDRHPVNQARQARGLHKANGLWFWGAGTPVQLPPFREQTGKRGVMVSATDLLHGIAAGIGLESVPVSGADGSLHTNFTGKAMAAVQALQEGADFAFVHLEAPDEMGHQGDAQRKMQAISSIDQQVIATVFRELDAAGEAFRLLVLPDHATPVRCRTHTRTPVPYLLYDSTRTEQHARQQYNEAQAQYGRYFPTGSALLAHFLQK</sequence>
<dbReference type="PANTHER" id="PTHR31209">
    <property type="entry name" value="COFACTOR-INDEPENDENT PHOSPHOGLYCERATE MUTASE"/>
    <property type="match status" value="1"/>
</dbReference>
<gene>
    <name evidence="2" type="ORF">KQI75_09630</name>
</gene>
<evidence type="ECO:0000313" key="2">
    <source>
        <dbReference type="EMBL" id="MBU5490871.1"/>
    </source>
</evidence>
<organism evidence="2 3">
    <name type="scientific">Butyricicoccus intestinisimiae</name>
    <dbReference type="NCBI Taxonomy" id="2841509"/>
    <lineage>
        <taxon>Bacteria</taxon>
        <taxon>Bacillati</taxon>
        <taxon>Bacillota</taxon>
        <taxon>Clostridia</taxon>
        <taxon>Eubacteriales</taxon>
        <taxon>Butyricicoccaceae</taxon>
        <taxon>Butyricicoccus</taxon>
    </lineage>
</organism>
<dbReference type="PIRSF" id="PIRSF006392">
    <property type="entry name" value="IPGAM_arch"/>
    <property type="match status" value="1"/>
</dbReference>
<dbReference type="Pfam" id="PF10143">
    <property type="entry name" value="PhosphMutase"/>
    <property type="match status" value="1"/>
</dbReference>
<comment type="caution">
    <text evidence="2">The sequence shown here is derived from an EMBL/GenBank/DDBJ whole genome shotgun (WGS) entry which is preliminary data.</text>
</comment>
<feature type="domain" description="Metalloenzyme" evidence="1">
    <location>
        <begin position="1"/>
        <end position="369"/>
    </location>
</feature>
<dbReference type="CDD" id="cd16011">
    <property type="entry name" value="iPGM_like"/>
    <property type="match status" value="1"/>
</dbReference>
<name>A0ABS6EUQ1_9FIRM</name>
<keyword evidence="3" id="KW-1185">Reference proteome</keyword>